<comment type="caution">
    <text evidence="1">The sequence shown here is derived from an EMBL/GenBank/DDBJ whole genome shotgun (WGS) entry which is preliminary data.</text>
</comment>
<dbReference type="Pfam" id="PF01904">
    <property type="entry name" value="DUF72"/>
    <property type="match status" value="1"/>
</dbReference>
<proteinExistence type="predicted"/>
<keyword evidence="1" id="KW-0808">Transferase</keyword>
<sequence length="240" mass="27827">MIRIGTSGWSYDHWAGVLYPPKLPVAKRLATYVEEFDTVELNASFYRWPKDATFEGWRQRLPDGFTMSVKAQRGLTHYRRLRSPEPWVERFERCWTALADRSEALLVQLHPELERDDERLSHFLTVMPDWIPVAMELRHPSWDDDAVYALLEQHRAAYVVMSGPGLACVPKATSSLVYIRMHGPPQDSIYAGSYTDDELREWADRIAGWHEEGRRVVVYFNNDLGGHAIRNARKLKDLLA</sequence>
<dbReference type="InterPro" id="IPR036520">
    <property type="entry name" value="UPF0759_sf"/>
</dbReference>
<dbReference type="OrthoDB" id="9780310at2"/>
<dbReference type="PANTHER" id="PTHR30348">
    <property type="entry name" value="UNCHARACTERIZED PROTEIN YECE"/>
    <property type="match status" value="1"/>
</dbReference>
<dbReference type="STRING" id="75922.BST47_25335"/>
<dbReference type="SUPFAM" id="SSF117396">
    <property type="entry name" value="TM1631-like"/>
    <property type="match status" value="1"/>
</dbReference>
<accession>A0A1X0JGR9</accession>
<dbReference type="AlphaFoldDB" id="A0A1X0JGR9"/>
<evidence type="ECO:0000313" key="1">
    <source>
        <dbReference type="EMBL" id="ORB62103.1"/>
    </source>
</evidence>
<evidence type="ECO:0000313" key="2">
    <source>
        <dbReference type="Proteomes" id="UP000192411"/>
    </source>
</evidence>
<keyword evidence="2" id="KW-1185">Reference proteome</keyword>
<keyword evidence="1" id="KW-0418">Kinase</keyword>
<gene>
    <name evidence="1" type="ORF">BST47_25335</name>
</gene>
<dbReference type="eggNOG" id="COG1801">
    <property type="taxonomic scope" value="Bacteria"/>
</dbReference>
<protein>
    <submittedName>
        <fullName evidence="1">Sensor histidine kinase</fullName>
    </submittedName>
</protein>
<dbReference type="GO" id="GO:0016301">
    <property type="term" value="F:kinase activity"/>
    <property type="evidence" value="ECO:0007669"/>
    <property type="project" value="UniProtKB-KW"/>
</dbReference>
<reference evidence="1 2" key="1">
    <citation type="submission" date="2017-02" db="EMBL/GenBank/DDBJ databases">
        <title>The new phylogeny of genus Mycobacterium.</title>
        <authorList>
            <person name="Tortoli E."/>
            <person name="Trovato A."/>
            <person name="Cirillo D.M."/>
        </authorList>
    </citation>
    <scope>NUCLEOTIDE SEQUENCE [LARGE SCALE GENOMIC DNA]</scope>
    <source>
        <strain evidence="1 2">DSM 44338</strain>
    </source>
</reference>
<organism evidence="1 2">
    <name type="scientific">Mycolicibacterium tusciae</name>
    <dbReference type="NCBI Taxonomy" id="75922"/>
    <lineage>
        <taxon>Bacteria</taxon>
        <taxon>Bacillati</taxon>
        <taxon>Actinomycetota</taxon>
        <taxon>Actinomycetes</taxon>
        <taxon>Mycobacteriales</taxon>
        <taxon>Mycobacteriaceae</taxon>
        <taxon>Mycolicibacterium</taxon>
    </lineage>
</organism>
<dbReference type="RefSeq" id="WP_083128431.1">
    <property type="nucleotide sequence ID" value="NZ_MVIM01000018.1"/>
</dbReference>
<name>A0A1X0JGR9_9MYCO</name>
<dbReference type="Gene3D" id="3.20.20.410">
    <property type="entry name" value="Protein of unknown function UPF0759"/>
    <property type="match status" value="1"/>
</dbReference>
<dbReference type="InterPro" id="IPR002763">
    <property type="entry name" value="DUF72"/>
</dbReference>
<dbReference type="PANTHER" id="PTHR30348:SF4">
    <property type="entry name" value="DUF72 DOMAIN-CONTAINING PROTEIN"/>
    <property type="match status" value="1"/>
</dbReference>
<dbReference type="Proteomes" id="UP000192411">
    <property type="component" value="Unassembled WGS sequence"/>
</dbReference>
<dbReference type="EMBL" id="MVIM01000018">
    <property type="protein sequence ID" value="ORB62103.1"/>
    <property type="molecule type" value="Genomic_DNA"/>
</dbReference>